<name>A0ABR7ER78_9FIRM</name>
<keyword evidence="1 2" id="KW-0238">DNA-binding</keyword>
<dbReference type="InterPro" id="IPR009057">
    <property type="entry name" value="Homeodomain-like_sf"/>
</dbReference>
<proteinExistence type="predicted"/>
<gene>
    <name evidence="4" type="ORF">H8S07_00635</name>
</gene>
<organism evidence="4 5">
    <name type="scientific">Dorea hominis</name>
    <dbReference type="NCBI Taxonomy" id="2763040"/>
    <lineage>
        <taxon>Bacteria</taxon>
        <taxon>Bacillati</taxon>
        <taxon>Bacillota</taxon>
        <taxon>Clostridia</taxon>
        <taxon>Lachnospirales</taxon>
        <taxon>Lachnospiraceae</taxon>
        <taxon>Dorea</taxon>
    </lineage>
</organism>
<evidence type="ECO:0000259" key="3">
    <source>
        <dbReference type="PROSITE" id="PS50977"/>
    </source>
</evidence>
<dbReference type="Gene3D" id="1.10.357.10">
    <property type="entry name" value="Tetracycline Repressor, domain 2"/>
    <property type="match status" value="1"/>
</dbReference>
<feature type="DNA-binding region" description="H-T-H motif" evidence="2">
    <location>
        <begin position="37"/>
        <end position="56"/>
    </location>
</feature>
<dbReference type="InterPro" id="IPR001647">
    <property type="entry name" value="HTH_TetR"/>
</dbReference>
<dbReference type="Pfam" id="PF00440">
    <property type="entry name" value="TetR_N"/>
    <property type="match status" value="1"/>
</dbReference>
<dbReference type="PRINTS" id="PR00455">
    <property type="entry name" value="HTHTETR"/>
</dbReference>
<protein>
    <submittedName>
        <fullName evidence="4">TetR/AcrR family transcriptional regulator</fullName>
    </submittedName>
</protein>
<dbReference type="PROSITE" id="PS50977">
    <property type="entry name" value="HTH_TETR_2"/>
    <property type="match status" value="1"/>
</dbReference>
<dbReference type="RefSeq" id="WP_186855212.1">
    <property type="nucleotide sequence ID" value="NZ_JACOOY010000001.1"/>
</dbReference>
<evidence type="ECO:0000313" key="5">
    <source>
        <dbReference type="Proteomes" id="UP000647235"/>
    </source>
</evidence>
<keyword evidence="5" id="KW-1185">Reference proteome</keyword>
<sequence>MSLNANNSKELQKKQNTITFINAATEMIAELGIEHISIRKIAEKAGFHNSTIYLYFKDLDELLLLASMKFFQKYSHSLSLLSKTATTSGETFIKIWDYFLTTVFKWPNLFFNFFYGKRSDDLTPYMNHYYELYPEERNEYTDDIHNMYYGKNIEERSSNLLKTVLNETDKVTTDNMDMVNEIIVSYCKYKLEQKRANMDLDNTKLKDECLHVISYVTGV</sequence>
<feature type="domain" description="HTH tetR-type" evidence="3">
    <location>
        <begin position="14"/>
        <end position="74"/>
    </location>
</feature>
<dbReference type="Proteomes" id="UP000647235">
    <property type="component" value="Unassembled WGS sequence"/>
</dbReference>
<dbReference type="SUPFAM" id="SSF46689">
    <property type="entry name" value="Homeodomain-like"/>
    <property type="match status" value="1"/>
</dbReference>
<evidence type="ECO:0000313" key="4">
    <source>
        <dbReference type="EMBL" id="MBC5663794.1"/>
    </source>
</evidence>
<evidence type="ECO:0000256" key="1">
    <source>
        <dbReference type="ARBA" id="ARBA00023125"/>
    </source>
</evidence>
<comment type="caution">
    <text evidence="4">The sequence shown here is derived from an EMBL/GenBank/DDBJ whole genome shotgun (WGS) entry which is preliminary data.</text>
</comment>
<accession>A0ABR7ER78</accession>
<dbReference type="EMBL" id="JACOOY010000001">
    <property type="protein sequence ID" value="MBC5663794.1"/>
    <property type="molecule type" value="Genomic_DNA"/>
</dbReference>
<evidence type="ECO:0000256" key="2">
    <source>
        <dbReference type="PROSITE-ProRule" id="PRU00335"/>
    </source>
</evidence>
<reference evidence="4 5" key="1">
    <citation type="submission" date="2020-08" db="EMBL/GenBank/DDBJ databases">
        <title>Genome public.</title>
        <authorList>
            <person name="Liu C."/>
            <person name="Sun Q."/>
        </authorList>
    </citation>
    <scope>NUCLEOTIDE SEQUENCE [LARGE SCALE GENOMIC DNA]</scope>
    <source>
        <strain evidence="4 5">NSJ-36</strain>
    </source>
</reference>